<keyword evidence="10" id="KW-0406">Ion transport</keyword>
<dbReference type="Pfam" id="PF02537">
    <property type="entry name" value="CRCB"/>
    <property type="match status" value="1"/>
</dbReference>
<evidence type="ECO:0000256" key="5">
    <source>
        <dbReference type="ARBA" id="ARBA00023136"/>
    </source>
</evidence>
<evidence type="ECO:0000256" key="1">
    <source>
        <dbReference type="ARBA" id="ARBA00004651"/>
    </source>
</evidence>
<dbReference type="OrthoDB" id="5148600at2"/>
<name>A0A2K2UAN0_9ACTN</name>
<evidence type="ECO:0000256" key="10">
    <source>
        <dbReference type="HAMAP-Rule" id="MF_00454"/>
    </source>
</evidence>
<dbReference type="AlphaFoldDB" id="A0A2K2UAN0"/>
<dbReference type="GO" id="GO:0062054">
    <property type="term" value="F:fluoride channel activity"/>
    <property type="evidence" value="ECO:0007669"/>
    <property type="project" value="UniProtKB-UniRule"/>
</dbReference>
<protein>
    <recommendedName>
        <fullName evidence="10">Fluoride-specific ion channel FluC</fullName>
    </recommendedName>
</protein>
<dbReference type="GO" id="GO:0046872">
    <property type="term" value="F:metal ion binding"/>
    <property type="evidence" value="ECO:0007669"/>
    <property type="project" value="UniProtKB-KW"/>
</dbReference>
<evidence type="ECO:0000256" key="8">
    <source>
        <dbReference type="ARBA" id="ARBA00035585"/>
    </source>
</evidence>
<evidence type="ECO:0000256" key="4">
    <source>
        <dbReference type="ARBA" id="ARBA00022989"/>
    </source>
</evidence>
<comment type="caution">
    <text evidence="11">The sequence shown here is derived from an EMBL/GenBank/DDBJ whole genome shotgun (WGS) entry which is preliminary data.</text>
</comment>
<dbReference type="RefSeq" id="WP_103265401.1">
    <property type="nucleotide sequence ID" value="NZ_CABMLE010000010.1"/>
</dbReference>
<dbReference type="PANTHER" id="PTHR28259:SF1">
    <property type="entry name" value="FLUORIDE EXPORT PROTEIN 1-RELATED"/>
    <property type="match status" value="1"/>
</dbReference>
<reference evidence="12" key="1">
    <citation type="submission" date="2018-01" db="EMBL/GenBank/DDBJ databases">
        <title>Rubneribacter badeniensis gen. nov., sp. nov., and Colonibacter rubneri, gen. nov., sp. nov., WGS of new members of the Eggerthellaceae.</title>
        <authorList>
            <person name="Danylec N."/>
            <person name="Stoll D.A."/>
            <person name="Doetsch A."/>
            <person name="Kulling S.E."/>
            <person name="Huch M."/>
        </authorList>
    </citation>
    <scope>NUCLEOTIDE SEQUENCE [LARGE SCALE GENOMIC DNA]</scope>
    <source>
        <strain evidence="12">ResAG-96</strain>
    </source>
</reference>
<proteinExistence type="inferred from homology"/>
<dbReference type="NCBIfam" id="TIGR00494">
    <property type="entry name" value="crcB"/>
    <property type="match status" value="1"/>
</dbReference>
<evidence type="ECO:0000256" key="2">
    <source>
        <dbReference type="ARBA" id="ARBA00022475"/>
    </source>
</evidence>
<dbReference type="Proteomes" id="UP000236197">
    <property type="component" value="Unassembled WGS sequence"/>
</dbReference>
<comment type="similarity">
    <text evidence="7 10">Belongs to the fluoride channel Fluc/FEX (TC 1.A.43) family.</text>
</comment>
<evidence type="ECO:0000256" key="6">
    <source>
        <dbReference type="ARBA" id="ARBA00023303"/>
    </source>
</evidence>
<keyword evidence="12" id="KW-1185">Reference proteome</keyword>
<evidence type="ECO:0000313" key="12">
    <source>
        <dbReference type="Proteomes" id="UP000236197"/>
    </source>
</evidence>
<dbReference type="GO" id="GO:0140114">
    <property type="term" value="P:cellular detoxification of fluoride"/>
    <property type="evidence" value="ECO:0007669"/>
    <property type="project" value="UniProtKB-UniRule"/>
</dbReference>
<gene>
    <name evidence="10 11" type="primary">crcB</name>
    <name evidence="10" type="synonym">fluC</name>
    <name evidence="11" type="ORF">C2L71_08810</name>
</gene>
<feature type="binding site" evidence="10">
    <location>
        <position position="76"/>
    </location>
    <ligand>
        <name>Na(+)</name>
        <dbReference type="ChEBI" id="CHEBI:29101"/>
        <note>structural</note>
    </ligand>
</feature>
<dbReference type="EMBL" id="PPEK01000010">
    <property type="protein sequence ID" value="PNV67329.1"/>
    <property type="molecule type" value="Genomic_DNA"/>
</dbReference>
<keyword evidence="3 10" id="KW-0812">Transmembrane</keyword>
<feature type="transmembrane region" description="Helical" evidence="10">
    <location>
        <begin position="33"/>
        <end position="56"/>
    </location>
</feature>
<organism evidence="11 12">
    <name type="scientific">Enteroscipio rubneri</name>
    <dbReference type="NCBI Taxonomy" id="2070686"/>
    <lineage>
        <taxon>Bacteria</taxon>
        <taxon>Bacillati</taxon>
        <taxon>Actinomycetota</taxon>
        <taxon>Coriobacteriia</taxon>
        <taxon>Eggerthellales</taxon>
        <taxon>Eggerthellaceae</taxon>
        <taxon>Enteroscipio</taxon>
    </lineage>
</organism>
<keyword evidence="2 10" id="KW-1003">Cell membrane</keyword>
<keyword evidence="5 10" id="KW-0472">Membrane</keyword>
<evidence type="ECO:0000256" key="3">
    <source>
        <dbReference type="ARBA" id="ARBA00022692"/>
    </source>
</evidence>
<evidence type="ECO:0000256" key="9">
    <source>
        <dbReference type="ARBA" id="ARBA00049940"/>
    </source>
</evidence>
<feature type="transmembrane region" description="Helical" evidence="10">
    <location>
        <begin position="63"/>
        <end position="82"/>
    </location>
</feature>
<keyword evidence="10" id="KW-0813">Transport</keyword>
<dbReference type="PANTHER" id="PTHR28259">
    <property type="entry name" value="FLUORIDE EXPORT PROTEIN 1-RELATED"/>
    <property type="match status" value="1"/>
</dbReference>
<comment type="subcellular location">
    <subcellularLocation>
        <location evidence="1 10">Cell membrane</location>
        <topology evidence="1 10">Multi-pass membrane protein</topology>
    </subcellularLocation>
</comment>
<comment type="function">
    <text evidence="9 10">Fluoride-specific ion channel. Important for reducing fluoride concentration in the cell, thus reducing its toxicity.</text>
</comment>
<dbReference type="InterPro" id="IPR003691">
    <property type="entry name" value="FluC"/>
</dbReference>
<dbReference type="GO" id="GO:0005886">
    <property type="term" value="C:plasma membrane"/>
    <property type="evidence" value="ECO:0007669"/>
    <property type="project" value="UniProtKB-SubCell"/>
</dbReference>
<comment type="activity regulation">
    <text evidence="10">Na(+) is not transported, but it plays an essential structural role and its presence is essential for fluoride channel function.</text>
</comment>
<feature type="transmembrane region" description="Helical" evidence="10">
    <location>
        <begin position="94"/>
        <end position="114"/>
    </location>
</feature>
<keyword evidence="6 10" id="KW-0407">Ion channel</keyword>
<dbReference type="HAMAP" id="MF_00454">
    <property type="entry name" value="FluC"/>
    <property type="match status" value="1"/>
</dbReference>
<keyword evidence="4 10" id="KW-1133">Transmembrane helix</keyword>
<accession>A0A2K2UAN0</accession>
<sequence>MFSLLCVGAGGFVGAVARYLMVEFIPYGGDFPLMTLLVNFLGAVAIGAVMEAVAAWPGFPANAVLFLKTGVCGGFTTFSSFSLETVNLIDRGRYAMAGAYAGGSVIACLIGVVLGQMLMRAALSAVRGVEA</sequence>
<evidence type="ECO:0000313" key="11">
    <source>
        <dbReference type="EMBL" id="PNV67329.1"/>
    </source>
</evidence>
<evidence type="ECO:0000256" key="7">
    <source>
        <dbReference type="ARBA" id="ARBA00035120"/>
    </source>
</evidence>
<keyword evidence="10" id="KW-0915">Sodium</keyword>
<comment type="catalytic activity">
    <reaction evidence="8">
        <text>fluoride(in) = fluoride(out)</text>
        <dbReference type="Rhea" id="RHEA:76159"/>
        <dbReference type="ChEBI" id="CHEBI:17051"/>
    </reaction>
    <physiologicalReaction direction="left-to-right" evidence="8">
        <dbReference type="Rhea" id="RHEA:76160"/>
    </physiologicalReaction>
</comment>
<feature type="binding site" evidence="10">
    <location>
        <position position="73"/>
    </location>
    <ligand>
        <name>Na(+)</name>
        <dbReference type="ChEBI" id="CHEBI:29101"/>
        <note>structural</note>
    </ligand>
</feature>
<keyword evidence="10" id="KW-0479">Metal-binding</keyword>